<evidence type="ECO:0000313" key="2">
    <source>
        <dbReference type="Proteomes" id="UP000309117"/>
    </source>
</evidence>
<sequence>MGSLYFTKENGTRIGLLETNLTALSDLATIDDFEEREFEKVLGHKPKNVWVWVFVYGKEYQLR</sequence>
<accession>A0A4S2BTG8</accession>
<comment type="caution">
    <text evidence="1">The sequence shown here is derived from an EMBL/GenBank/DDBJ whole genome shotgun (WGS) entry which is preliminary data.</text>
</comment>
<protein>
    <submittedName>
        <fullName evidence="1">Uncharacterized protein</fullName>
    </submittedName>
</protein>
<name>A0A4S2BTG8_9LACO</name>
<dbReference type="AlphaFoldDB" id="A0A4S2BTG8"/>
<dbReference type="RefSeq" id="WP_004042492.1">
    <property type="nucleotide sequence ID" value="NZ_AQFR02000003.1"/>
</dbReference>
<dbReference type="Proteomes" id="UP000309117">
    <property type="component" value="Unassembled WGS sequence"/>
</dbReference>
<gene>
    <name evidence="1" type="ORF">E5351_00420</name>
</gene>
<proteinExistence type="predicted"/>
<organism evidence="1 2">
    <name type="scientific">Lactobacillus intestinalis</name>
    <dbReference type="NCBI Taxonomy" id="151781"/>
    <lineage>
        <taxon>Bacteria</taxon>
        <taxon>Bacillati</taxon>
        <taxon>Bacillota</taxon>
        <taxon>Bacilli</taxon>
        <taxon>Lactobacillales</taxon>
        <taxon>Lactobacillaceae</taxon>
        <taxon>Lactobacillus</taxon>
    </lineage>
</organism>
<dbReference type="EMBL" id="SRYV01000001">
    <property type="protein sequence ID" value="TGY17605.1"/>
    <property type="molecule type" value="Genomic_DNA"/>
</dbReference>
<reference evidence="1 2" key="1">
    <citation type="submission" date="2019-04" db="EMBL/GenBank/DDBJ databases">
        <title>Microbes associate with the intestines of laboratory mice.</title>
        <authorList>
            <person name="Navarre W."/>
            <person name="Wong E."/>
            <person name="Huang K."/>
            <person name="Tropini C."/>
            <person name="Ng K."/>
            <person name="Yu B."/>
        </authorList>
    </citation>
    <scope>NUCLEOTIDE SEQUENCE [LARGE SCALE GENOMIC DNA]</scope>
    <source>
        <strain evidence="1 2">NM61_E11</strain>
    </source>
</reference>
<evidence type="ECO:0000313" key="1">
    <source>
        <dbReference type="EMBL" id="TGY17605.1"/>
    </source>
</evidence>